<dbReference type="OrthoDB" id="5183396at2"/>
<evidence type="ECO:0000313" key="3">
    <source>
        <dbReference type="Proteomes" id="UP000294927"/>
    </source>
</evidence>
<dbReference type="Gene3D" id="1.20.120.520">
    <property type="entry name" value="nmb1532 protein domain like"/>
    <property type="match status" value="1"/>
</dbReference>
<gene>
    <name evidence="2" type="ORF">CLV71_104660</name>
</gene>
<evidence type="ECO:0000313" key="2">
    <source>
        <dbReference type="EMBL" id="TDV54189.1"/>
    </source>
</evidence>
<accession>A0A4R7VXI4</accession>
<proteinExistence type="predicted"/>
<dbReference type="AlphaFoldDB" id="A0A4R7VXI4"/>
<protein>
    <submittedName>
        <fullName evidence="2">Hemerythrin HHE cation binding domain-containing protein</fullName>
    </submittedName>
</protein>
<dbReference type="PANTHER" id="PTHR35585">
    <property type="entry name" value="HHE DOMAIN PROTEIN (AFU_ORTHOLOGUE AFUA_4G00730)"/>
    <property type="match status" value="1"/>
</dbReference>
<dbReference type="EMBL" id="SOCP01000004">
    <property type="protein sequence ID" value="TDV54189.1"/>
    <property type="molecule type" value="Genomic_DNA"/>
</dbReference>
<name>A0A4R7VXI4_9PSEU</name>
<dbReference type="RefSeq" id="WP_133903154.1">
    <property type="nucleotide sequence ID" value="NZ_SOCP01000004.1"/>
</dbReference>
<dbReference type="PANTHER" id="PTHR35585:SF1">
    <property type="entry name" value="HHE DOMAIN PROTEIN (AFU_ORTHOLOGUE AFUA_4G00730)"/>
    <property type="match status" value="1"/>
</dbReference>
<keyword evidence="3" id="KW-1185">Reference proteome</keyword>
<sequence length="181" mass="20124">MNDVVDVHRPVSGDVIDLILADHRLFEMLLRQLRDASADRAVVRDALANVLVAHAEAEEKFVYPKLRKRSAVGAHEAEHGAEEHAEGHEALLKVLELKGTDTKAFDDAVEELSGTINHHLVEEELTILNPAREELGARAKADLGAEFLKERNRQIDENCGTLTNVRALVARSRREGKLDDD</sequence>
<comment type="caution">
    <text evidence="2">The sequence shown here is derived from an EMBL/GenBank/DDBJ whole genome shotgun (WGS) entry which is preliminary data.</text>
</comment>
<dbReference type="Pfam" id="PF01814">
    <property type="entry name" value="Hemerythrin"/>
    <property type="match status" value="1"/>
</dbReference>
<dbReference type="InterPro" id="IPR012312">
    <property type="entry name" value="Hemerythrin-like"/>
</dbReference>
<evidence type="ECO:0000259" key="1">
    <source>
        <dbReference type="Pfam" id="PF01814"/>
    </source>
</evidence>
<organism evidence="2 3">
    <name type="scientific">Actinophytocola oryzae</name>
    <dbReference type="NCBI Taxonomy" id="502181"/>
    <lineage>
        <taxon>Bacteria</taxon>
        <taxon>Bacillati</taxon>
        <taxon>Actinomycetota</taxon>
        <taxon>Actinomycetes</taxon>
        <taxon>Pseudonocardiales</taxon>
        <taxon>Pseudonocardiaceae</taxon>
    </lineage>
</organism>
<dbReference type="Proteomes" id="UP000294927">
    <property type="component" value="Unassembled WGS sequence"/>
</dbReference>
<feature type="domain" description="Hemerythrin-like" evidence="1">
    <location>
        <begin position="15"/>
        <end position="128"/>
    </location>
</feature>
<reference evidence="2 3" key="1">
    <citation type="submission" date="2019-03" db="EMBL/GenBank/DDBJ databases">
        <title>Genomic Encyclopedia of Archaeal and Bacterial Type Strains, Phase II (KMG-II): from individual species to whole genera.</title>
        <authorList>
            <person name="Goeker M."/>
        </authorList>
    </citation>
    <scope>NUCLEOTIDE SEQUENCE [LARGE SCALE GENOMIC DNA]</scope>
    <source>
        <strain evidence="2 3">DSM 45499</strain>
    </source>
</reference>